<dbReference type="InterPro" id="IPR006175">
    <property type="entry name" value="YjgF/YER057c/UK114"/>
</dbReference>
<reference evidence="2" key="1">
    <citation type="submission" date="2018-05" db="EMBL/GenBank/DDBJ databases">
        <authorList>
            <person name="Lanie J.A."/>
            <person name="Ng W.-L."/>
            <person name="Kazmierczak K.M."/>
            <person name="Andrzejewski T.M."/>
            <person name="Davidsen T.M."/>
            <person name="Wayne K.J."/>
            <person name="Tettelin H."/>
            <person name="Glass J.I."/>
            <person name="Rusch D."/>
            <person name="Podicherti R."/>
            <person name="Tsui H.-C.T."/>
            <person name="Winkler M.E."/>
        </authorList>
    </citation>
    <scope>NUCLEOTIDE SEQUENCE</scope>
</reference>
<dbReference type="GO" id="GO:0019239">
    <property type="term" value="F:deaminase activity"/>
    <property type="evidence" value="ECO:0007669"/>
    <property type="project" value="TreeGrafter"/>
</dbReference>
<dbReference type="EMBL" id="UINC01001540">
    <property type="protein sequence ID" value="SUZ83202.1"/>
    <property type="molecule type" value="Genomic_DNA"/>
</dbReference>
<protein>
    <submittedName>
        <fullName evidence="2">Uncharacterized protein</fullName>
    </submittedName>
</protein>
<dbReference type="PANTHER" id="PTHR11803:SF58">
    <property type="entry name" value="PROTEIN HMF1-RELATED"/>
    <property type="match status" value="1"/>
</dbReference>
<dbReference type="CDD" id="cd00448">
    <property type="entry name" value="YjgF_YER057c_UK114_family"/>
    <property type="match status" value="1"/>
</dbReference>
<feature type="non-terminal residue" evidence="2">
    <location>
        <position position="152"/>
    </location>
</feature>
<sequence>MEFKTVAVAMLSLMLTTCDVNVETGKHDVEYLQTEEFAALNYPFSEAVRVRNMLYLSGQIGTLPNSAELISGGIGPETKQTMENISNVLEKYGSSMDKVVKCLCMLADISEWGDMSKAYVKFFPDHKPARSAFAGTGLALGARVEIECWATV</sequence>
<organism evidence="2">
    <name type="scientific">marine metagenome</name>
    <dbReference type="NCBI Taxonomy" id="408172"/>
    <lineage>
        <taxon>unclassified sequences</taxon>
        <taxon>metagenomes</taxon>
        <taxon>ecological metagenomes</taxon>
    </lineage>
</organism>
<name>A0A381QUW6_9ZZZZ</name>
<gene>
    <name evidence="2" type="ORF">METZ01_LOCUS36056</name>
</gene>
<evidence type="ECO:0000256" key="1">
    <source>
        <dbReference type="ARBA" id="ARBA00010552"/>
    </source>
</evidence>
<dbReference type="SUPFAM" id="SSF55298">
    <property type="entry name" value="YjgF-like"/>
    <property type="match status" value="1"/>
</dbReference>
<dbReference type="Gene3D" id="3.30.1330.40">
    <property type="entry name" value="RutC-like"/>
    <property type="match status" value="1"/>
</dbReference>
<accession>A0A381QUW6</accession>
<dbReference type="GO" id="GO:0005829">
    <property type="term" value="C:cytosol"/>
    <property type="evidence" value="ECO:0007669"/>
    <property type="project" value="TreeGrafter"/>
</dbReference>
<dbReference type="FunFam" id="3.30.1330.40:FF:000001">
    <property type="entry name" value="L-PSP family endoribonuclease"/>
    <property type="match status" value="1"/>
</dbReference>
<dbReference type="AlphaFoldDB" id="A0A381QUW6"/>
<proteinExistence type="inferred from homology"/>
<comment type="similarity">
    <text evidence="1">Belongs to the RutC family.</text>
</comment>
<dbReference type="PANTHER" id="PTHR11803">
    <property type="entry name" value="2-IMINOBUTANOATE/2-IMINOPROPANOATE DEAMINASE RIDA"/>
    <property type="match status" value="1"/>
</dbReference>
<evidence type="ECO:0000313" key="2">
    <source>
        <dbReference type="EMBL" id="SUZ83202.1"/>
    </source>
</evidence>
<dbReference type="InterPro" id="IPR035959">
    <property type="entry name" value="RutC-like_sf"/>
</dbReference>
<dbReference type="Pfam" id="PF01042">
    <property type="entry name" value="Ribonuc_L-PSP"/>
    <property type="match status" value="1"/>
</dbReference>